<proteinExistence type="predicted"/>
<dbReference type="RefSeq" id="WP_262308942.1">
    <property type="nucleotide sequence ID" value="NZ_CP106679.1"/>
</dbReference>
<sequence length="186" mass="21385">MKALYVLILILSTLQLRAWQVLDFEQVDQRIKVYQGQTIHILADSAYVISIVRAERLNEKLQELQVAHEANLQLWQVHQEVLDKVREIERLTAQLSEKMLRDQHAIALNIDEIIAELDRSIAVLKDANAQLQASNDELSWQLAEMELTVKHLRQQIRRIWWQSTADKIVVAVVTFGMGLVVGMAAL</sequence>
<gene>
    <name evidence="2" type="ORF">N6H18_14215</name>
</gene>
<reference evidence="2" key="1">
    <citation type="submission" date="2022-09" db="EMBL/GenBank/DDBJ databases">
        <title>Comparative genomics and taxonomic characterization of three novel marine species of genus Reichenbachiella exhibiting antioxidant and polysaccharide degradation activities.</title>
        <authorList>
            <person name="Muhammad N."/>
            <person name="Lee Y.-J."/>
            <person name="Ko J."/>
            <person name="Kim S.-G."/>
        </authorList>
    </citation>
    <scope>NUCLEOTIDE SEQUENCE</scope>
    <source>
        <strain evidence="2">BKB1-1</strain>
    </source>
</reference>
<dbReference type="EMBL" id="CP106679">
    <property type="protein sequence ID" value="UXP31503.1"/>
    <property type="molecule type" value="Genomic_DNA"/>
</dbReference>
<dbReference type="Proteomes" id="UP001065174">
    <property type="component" value="Chromosome"/>
</dbReference>
<name>A0ABY6CLW5_9BACT</name>
<keyword evidence="1" id="KW-0175">Coiled coil</keyword>
<evidence type="ECO:0000313" key="3">
    <source>
        <dbReference type="Proteomes" id="UP001065174"/>
    </source>
</evidence>
<feature type="coiled-coil region" evidence="1">
    <location>
        <begin position="110"/>
        <end position="155"/>
    </location>
</feature>
<evidence type="ECO:0000256" key="1">
    <source>
        <dbReference type="SAM" id="Coils"/>
    </source>
</evidence>
<keyword evidence="3" id="KW-1185">Reference proteome</keyword>
<protein>
    <submittedName>
        <fullName evidence="2">Uncharacterized protein</fullName>
    </submittedName>
</protein>
<evidence type="ECO:0000313" key="2">
    <source>
        <dbReference type="EMBL" id="UXP31503.1"/>
    </source>
</evidence>
<accession>A0ABY6CLW5</accession>
<organism evidence="2 3">
    <name type="scientific">Reichenbachiella agarivorans</name>
    <dbReference type="NCBI Taxonomy" id="2979464"/>
    <lineage>
        <taxon>Bacteria</taxon>
        <taxon>Pseudomonadati</taxon>
        <taxon>Bacteroidota</taxon>
        <taxon>Cytophagia</taxon>
        <taxon>Cytophagales</taxon>
        <taxon>Reichenbachiellaceae</taxon>
        <taxon>Reichenbachiella</taxon>
    </lineage>
</organism>